<keyword evidence="2" id="KW-1185">Reference proteome</keyword>
<evidence type="ECO:0000313" key="2">
    <source>
        <dbReference type="Proteomes" id="UP000266673"/>
    </source>
</evidence>
<dbReference type="EMBL" id="QKWP01001463">
    <property type="protein sequence ID" value="RIB08783.1"/>
    <property type="molecule type" value="Genomic_DNA"/>
</dbReference>
<dbReference type="AlphaFoldDB" id="A0A397UN37"/>
<dbReference type="Proteomes" id="UP000266673">
    <property type="component" value="Unassembled WGS sequence"/>
</dbReference>
<proteinExistence type="predicted"/>
<comment type="caution">
    <text evidence="1">The sequence shown here is derived from an EMBL/GenBank/DDBJ whole genome shotgun (WGS) entry which is preliminary data.</text>
</comment>
<reference evidence="1 2" key="1">
    <citation type="submission" date="2018-06" db="EMBL/GenBank/DDBJ databases">
        <title>Comparative genomics reveals the genomic features of Rhizophagus irregularis, R. cerebriforme, R. diaphanum and Gigaspora rosea, and their symbiotic lifestyle signature.</title>
        <authorList>
            <person name="Morin E."/>
            <person name="San Clemente H."/>
            <person name="Chen E.C.H."/>
            <person name="De La Providencia I."/>
            <person name="Hainaut M."/>
            <person name="Kuo A."/>
            <person name="Kohler A."/>
            <person name="Murat C."/>
            <person name="Tang N."/>
            <person name="Roy S."/>
            <person name="Loubradou J."/>
            <person name="Henrissat B."/>
            <person name="Grigoriev I.V."/>
            <person name="Corradi N."/>
            <person name="Roux C."/>
            <person name="Martin F.M."/>
        </authorList>
    </citation>
    <scope>NUCLEOTIDE SEQUENCE [LARGE SCALE GENOMIC DNA]</scope>
    <source>
        <strain evidence="1 2">DAOM 194757</strain>
    </source>
</reference>
<sequence length="117" mass="14107">MNHRRFRKTNLLHRRWFSSHEHKIFGHLLPDNPIVCRQRRLLPDHRISWSRGRHNLSRMKNDPNVCNMYLPSTVLVSREHIARKLRMRATVGYFIVKHAVMYGVTTYLKDVLFIMQS</sequence>
<gene>
    <name evidence="1" type="ORF">C2G38_2210754</name>
</gene>
<accession>A0A397UN37</accession>
<organism evidence="1 2">
    <name type="scientific">Gigaspora rosea</name>
    <dbReference type="NCBI Taxonomy" id="44941"/>
    <lineage>
        <taxon>Eukaryota</taxon>
        <taxon>Fungi</taxon>
        <taxon>Fungi incertae sedis</taxon>
        <taxon>Mucoromycota</taxon>
        <taxon>Glomeromycotina</taxon>
        <taxon>Glomeromycetes</taxon>
        <taxon>Diversisporales</taxon>
        <taxon>Gigasporaceae</taxon>
        <taxon>Gigaspora</taxon>
    </lineage>
</organism>
<name>A0A397UN37_9GLOM</name>
<evidence type="ECO:0000313" key="1">
    <source>
        <dbReference type="EMBL" id="RIB08783.1"/>
    </source>
</evidence>
<protein>
    <submittedName>
        <fullName evidence="1">Uncharacterized protein</fullName>
    </submittedName>
</protein>